<evidence type="ECO:0000313" key="1">
    <source>
        <dbReference type="EMBL" id="OWY32935.1"/>
    </source>
</evidence>
<name>A0A225SQ81_9BURK</name>
<comment type="caution">
    <text evidence="1">The sequence shown here is derived from an EMBL/GenBank/DDBJ whole genome shotgun (WGS) entry which is preliminary data.</text>
</comment>
<dbReference type="RefSeq" id="WP_088756521.1">
    <property type="nucleotide sequence ID" value="NZ_NJGV01000021.1"/>
</dbReference>
<evidence type="ECO:0000313" key="2">
    <source>
        <dbReference type="Proteomes" id="UP000214747"/>
    </source>
</evidence>
<keyword evidence="2" id="KW-1185">Reference proteome</keyword>
<dbReference type="Proteomes" id="UP000214747">
    <property type="component" value="Unassembled WGS sequence"/>
</dbReference>
<evidence type="ECO:0008006" key="3">
    <source>
        <dbReference type="Google" id="ProtNLM"/>
    </source>
</evidence>
<dbReference type="EMBL" id="NJGV01000021">
    <property type="protein sequence ID" value="OWY32935.1"/>
    <property type="molecule type" value="Genomic_DNA"/>
</dbReference>
<sequence length="129" mass="13852">MEHNFILRYQLDPADAASDVDDVLERLGEAGCTDAVVGIGLPGKITLDFARSATSLQQAIRIAVADVESAIPTAVLYSKEVTENGEEVDEVLIARLAIMECDFALNPDPLFASILDPLHIGLSQRLLAC</sequence>
<proteinExistence type="predicted"/>
<reference evidence="1 2" key="1">
    <citation type="journal article" date="2010" name="Int. J. Syst. Evol. Microbiol.">
        <title>Reclassification of Herbaspirillum putei as a later heterotypic synonym of Herbaspirillum huttiense, with the description of H. huttiense subsp. huttiense subsp. nov. and H. huttiense subsp. putei subsp. nov., comb. nov., and description of Herbaspirillum aquaticum sp. nov.</title>
        <authorList>
            <person name="Dobritsa A.P."/>
            <person name="Reddy M.C."/>
            <person name="Samadpour M."/>
        </authorList>
    </citation>
    <scope>NUCLEOTIDE SEQUENCE [LARGE SCALE GENOMIC DNA]</scope>
    <source>
        <strain evidence="1 2">IEH 4430</strain>
    </source>
</reference>
<accession>A0A225SQ81</accession>
<dbReference type="AlphaFoldDB" id="A0A225SQ81"/>
<organism evidence="1 2">
    <name type="scientific">Herbaspirillum aquaticum</name>
    <dbReference type="NCBI Taxonomy" id="568783"/>
    <lineage>
        <taxon>Bacteria</taxon>
        <taxon>Pseudomonadati</taxon>
        <taxon>Pseudomonadota</taxon>
        <taxon>Betaproteobacteria</taxon>
        <taxon>Burkholderiales</taxon>
        <taxon>Oxalobacteraceae</taxon>
        <taxon>Herbaspirillum</taxon>
    </lineage>
</organism>
<gene>
    <name evidence="1" type="ORF">CEJ45_18590</name>
</gene>
<protein>
    <recommendedName>
        <fullName evidence="3">DNA-binding protein</fullName>
    </recommendedName>
</protein>